<keyword evidence="4" id="KW-1185">Reference proteome</keyword>
<feature type="region of interest" description="Disordered" evidence="1">
    <location>
        <begin position="165"/>
        <end position="188"/>
    </location>
</feature>
<sequence>MVQRVCLLFLSLLKFTTLTLAQSCTPANARAIDADGEFIAYWEIIEVSWLAIADVKKRSLMSSLDKRDLVCASTEECLSFKGDPFCYNKAAHTFHAADGTTGNFLTGEYTLADGRVGNMYHGPYPTNTIAVAAVTQTASGSGAPATVPMSLVTLTAGGSITTSVGKSGGVSGTPTSQHGVPSSKEANPVGATVTVMPTPNSSTVLKSSEGCRIASFQSMLSSRLALVMLVVLLHL</sequence>
<accession>A0A2J6S7H0</accession>
<protein>
    <submittedName>
        <fullName evidence="3">Uncharacterized protein</fullName>
    </submittedName>
</protein>
<dbReference type="Proteomes" id="UP000235786">
    <property type="component" value="Unassembled WGS sequence"/>
</dbReference>
<keyword evidence="2" id="KW-0732">Signal</keyword>
<name>A0A2J6S7H0_HYAVF</name>
<evidence type="ECO:0000313" key="3">
    <source>
        <dbReference type="EMBL" id="PMD46714.1"/>
    </source>
</evidence>
<gene>
    <name evidence="3" type="ORF">L207DRAFT_629218</name>
</gene>
<dbReference type="OrthoDB" id="3559204at2759"/>
<evidence type="ECO:0000313" key="4">
    <source>
        <dbReference type="Proteomes" id="UP000235786"/>
    </source>
</evidence>
<organism evidence="3 4">
    <name type="scientific">Hyaloscypha variabilis (strain UAMH 11265 / GT02V1 / F)</name>
    <name type="common">Meliniomyces variabilis</name>
    <dbReference type="NCBI Taxonomy" id="1149755"/>
    <lineage>
        <taxon>Eukaryota</taxon>
        <taxon>Fungi</taxon>
        <taxon>Dikarya</taxon>
        <taxon>Ascomycota</taxon>
        <taxon>Pezizomycotina</taxon>
        <taxon>Leotiomycetes</taxon>
        <taxon>Helotiales</taxon>
        <taxon>Hyaloscyphaceae</taxon>
        <taxon>Hyaloscypha</taxon>
        <taxon>Hyaloscypha variabilis</taxon>
    </lineage>
</organism>
<reference evidence="3 4" key="1">
    <citation type="submission" date="2016-04" db="EMBL/GenBank/DDBJ databases">
        <title>A degradative enzymes factory behind the ericoid mycorrhizal symbiosis.</title>
        <authorList>
            <consortium name="DOE Joint Genome Institute"/>
            <person name="Martino E."/>
            <person name="Morin E."/>
            <person name="Grelet G."/>
            <person name="Kuo A."/>
            <person name="Kohler A."/>
            <person name="Daghino S."/>
            <person name="Barry K."/>
            <person name="Choi C."/>
            <person name="Cichocki N."/>
            <person name="Clum A."/>
            <person name="Copeland A."/>
            <person name="Hainaut M."/>
            <person name="Haridas S."/>
            <person name="Labutti K."/>
            <person name="Lindquist E."/>
            <person name="Lipzen A."/>
            <person name="Khouja H.-R."/>
            <person name="Murat C."/>
            <person name="Ohm R."/>
            <person name="Olson A."/>
            <person name="Spatafora J."/>
            <person name="Veneault-Fourrey C."/>
            <person name="Henrissat B."/>
            <person name="Grigoriev I."/>
            <person name="Martin F."/>
            <person name="Perotto S."/>
        </authorList>
    </citation>
    <scope>NUCLEOTIDE SEQUENCE [LARGE SCALE GENOMIC DNA]</scope>
    <source>
        <strain evidence="3 4">F</strain>
    </source>
</reference>
<dbReference type="EMBL" id="KZ613939">
    <property type="protein sequence ID" value="PMD46714.1"/>
    <property type="molecule type" value="Genomic_DNA"/>
</dbReference>
<feature type="chain" id="PRO_5014471249" evidence="2">
    <location>
        <begin position="22"/>
        <end position="235"/>
    </location>
</feature>
<evidence type="ECO:0000256" key="1">
    <source>
        <dbReference type="SAM" id="MobiDB-lite"/>
    </source>
</evidence>
<dbReference type="AlphaFoldDB" id="A0A2J6S7H0"/>
<evidence type="ECO:0000256" key="2">
    <source>
        <dbReference type="SAM" id="SignalP"/>
    </source>
</evidence>
<feature type="signal peptide" evidence="2">
    <location>
        <begin position="1"/>
        <end position="21"/>
    </location>
</feature>
<proteinExistence type="predicted"/>